<evidence type="ECO:0000256" key="6">
    <source>
        <dbReference type="ARBA" id="ARBA00022989"/>
    </source>
</evidence>
<feature type="region of interest" description="Disordered" evidence="10">
    <location>
        <begin position="20"/>
        <end position="47"/>
    </location>
</feature>
<dbReference type="GO" id="GO:0006826">
    <property type="term" value="P:iron ion transport"/>
    <property type="evidence" value="ECO:0007669"/>
    <property type="project" value="TreeGrafter"/>
</dbReference>
<evidence type="ECO:0000256" key="5">
    <source>
        <dbReference type="ARBA" id="ARBA00022982"/>
    </source>
</evidence>
<dbReference type="InterPro" id="IPR013112">
    <property type="entry name" value="FAD-bd_8"/>
</dbReference>
<keyword evidence="8" id="KW-0406">Ion transport</keyword>
<evidence type="ECO:0000256" key="3">
    <source>
        <dbReference type="ARBA" id="ARBA00022448"/>
    </source>
</evidence>
<protein>
    <recommendedName>
        <fullName evidence="12">FAD-binding FR-type domain-containing protein</fullName>
    </recommendedName>
</protein>
<dbReference type="Pfam" id="PF01794">
    <property type="entry name" value="Ferric_reduct"/>
    <property type="match status" value="1"/>
</dbReference>
<dbReference type="Pfam" id="PF08022">
    <property type="entry name" value="FAD_binding_8"/>
    <property type="match status" value="1"/>
</dbReference>
<comment type="similarity">
    <text evidence="2">Belongs to the ferric reductase (FRE) family.</text>
</comment>
<proteinExistence type="inferred from homology"/>
<feature type="transmembrane region" description="Helical" evidence="11">
    <location>
        <begin position="245"/>
        <end position="265"/>
    </location>
</feature>
<gene>
    <name evidence="13" type="ORF">EJ03DRAFT_317777</name>
</gene>
<evidence type="ECO:0000256" key="2">
    <source>
        <dbReference type="ARBA" id="ARBA00006278"/>
    </source>
</evidence>
<dbReference type="SUPFAM" id="SSF52343">
    <property type="entry name" value="Ferredoxin reductase-like, C-terminal NADP-linked domain"/>
    <property type="match status" value="1"/>
</dbReference>
<keyword evidence="4 11" id="KW-0812">Transmembrane</keyword>
<feature type="transmembrane region" description="Helical" evidence="11">
    <location>
        <begin position="271"/>
        <end position="290"/>
    </location>
</feature>
<dbReference type="InterPro" id="IPR013121">
    <property type="entry name" value="Fe_red_NAD-bd_6"/>
</dbReference>
<dbReference type="GO" id="GO:0005886">
    <property type="term" value="C:plasma membrane"/>
    <property type="evidence" value="ECO:0007669"/>
    <property type="project" value="TreeGrafter"/>
</dbReference>
<dbReference type="GO" id="GO:0000293">
    <property type="term" value="F:ferric-chelate reductase activity"/>
    <property type="evidence" value="ECO:0007669"/>
    <property type="project" value="UniProtKB-ARBA"/>
</dbReference>
<dbReference type="InterPro" id="IPR013130">
    <property type="entry name" value="Fe3_Rdtase_TM_dom"/>
</dbReference>
<keyword evidence="3" id="KW-0813">Transport</keyword>
<dbReference type="AlphaFoldDB" id="A0A6G1L0G7"/>
<feature type="transmembrane region" description="Helical" evidence="11">
    <location>
        <begin position="216"/>
        <end position="238"/>
    </location>
</feature>
<feature type="domain" description="FAD-binding FR-type" evidence="12">
    <location>
        <begin position="285"/>
        <end position="411"/>
    </location>
</feature>
<keyword evidence="9 11" id="KW-0472">Membrane</keyword>
<dbReference type="EMBL" id="ML995872">
    <property type="protein sequence ID" value="KAF2766423.1"/>
    <property type="molecule type" value="Genomic_DNA"/>
</dbReference>
<dbReference type="Pfam" id="PF08030">
    <property type="entry name" value="NAD_binding_6"/>
    <property type="match status" value="1"/>
</dbReference>
<feature type="transmembrane region" description="Helical" evidence="11">
    <location>
        <begin position="105"/>
        <end position="122"/>
    </location>
</feature>
<reference evidence="13" key="1">
    <citation type="journal article" date="2020" name="Stud. Mycol.">
        <title>101 Dothideomycetes genomes: a test case for predicting lifestyles and emergence of pathogens.</title>
        <authorList>
            <person name="Haridas S."/>
            <person name="Albert R."/>
            <person name="Binder M."/>
            <person name="Bloem J."/>
            <person name="Labutti K."/>
            <person name="Salamov A."/>
            <person name="Andreopoulos B."/>
            <person name="Baker S."/>
            <person name="Barry K."/>
            <person name="Bills G."/>
            <person name="Bluhm B."/>
            <person name="Cannon C."/>
            <person name="Castanera R."/>
            <person name="Culley D."/>
            <person name="Daum C."/>
            <person name="Ezra D."/>
            <person name="Gonzalez J."/>
            <person name="Henrissat B."/>
            <person name="Kuo A."/>
            <person name="Liang C."/>
            <person name="Lipzen A."/>
            <person name="Lutzoni F."/>
            <person name="Magnuson J."/>
            <person name="Mondo S."/>
            <person name="Nolan M."/>
            <person name="Ohm R."/>
            <person name="Pangilinan J."/>
            <person name="Park H.-J."/>
            <person name="Ramirez L."/>
            <person name="Alfaro M."/>
            <person name="Sun H."/>
            <person name="Tritt A."/>
            <person name="Yoshinaga Y."/>
            <person name="Zwiers L.-H."/>
            <person name="Turgeon B."/>
            <person name="Goodwin S."/>
            <person name="Spatafora J."/>
            <person name="Crous P."/>
            <person name="Grigoriev I."/>
        </authorList>
    </citation>
    <scope>NUCLEOTIDE SEQUENCE</scope>
    <source>
        <strain evidence="13">CBS 116005</strain>
    </source>
</reference>
<keyword evidence="5" id="KW-0249">Electron transport</keyword>
<keyword evidence="14" id="KW-1185">Reference proteome</keyword>
<dbReference type="GO" id="GO:0006879">
    <property type="term" value="P:intracellular iron ion homeostasis"/>
    <property type="evidence" value="ECO:0007669"/>
    <property type="project" value="TreeGrafter"/>
</dbReference>
<keyword evidence="6 11" id="KW-1133">Transmembrane helix</keyword>
<evidence type="ECO:0000313" key="13">
    <source>
        <dbReference type="EMBL" id="KAF2766423.1"/>
    </source>
</evidence>
<evidence type="ECO:0000256" key="11">
    <source>
        <dbReference type="SAM" id="Phobius"/>
    </source>
</evidence>
<dbReference type="Gene3D" id="3.40.50.80">
    <property type="entry name" value="Nucleotide-binding domain of ferredoxin-NADP reductase (FNR) module"/>
    <property type="match status" value="2"/>
</dbReference>
<feature type="transmembrane region" description="Helical" evidence="11">
    <location>
        <begin position="134"/>
        <end position="154"/>
    </location>
</feature>
<name>A0A6G1L0G7_9PEZI</name>
<sequence length="558" mass="63079">MDKPLHNIWPALISSLQATSTLSTTTTTPPPPPPPLQTCRPWSSDPKDPIEHRKRLINGRAFSQSFLVTYQAAARKRVWLRARSLLLYQPPPIPVLNKTLPQNSTTLLILLLLTLNTFYATYDLTWTLLDVSTIFPDRAGLLFASNLPWLYLFASKNHPVNHLTGYSYENLNILHRRLGEIMCLLALIHAVGMFGLWYCYLLPIGLSLWNFLTHPVVYLGLLAFMCYETLYFTSLASFREWWYEVFLGTHVLLQTGALVFLFLHYHTARPYVAVALLIFLLDRLLFRILLKSKSIRADLTITEDRQTILLSANWPLTQNHWSTPLNNNLSSGWQPTSHIFLTIPSLAPKHIIQAHPFTIASAAPDKNNPHAWFNLLIRAHGGFTRDLLTHAQHHPTTQIRLDGPYGSLHALHTLQTSDTSVVIAGGSGIAVAYPLLWSLLHESRNRDTEETVIMSNRRKVALIWVIQHTSHVSWLGRERLDELEELGLSLHIPSPTKEAGRPDVGKLVREVVGEGHEHERVGVVVSGPDGLNRGVRNTCASMAWEGVDVRVVVEKYGW</sequence>
<evidence type="ECO:0000256" key="10">
    <source>
        <dbReference type="SAM" id="MobiDB-lite"/>
    </source>
</evidence>
<dbReference type="InterPro" id="IPR051410">
    <property type="entry name" value="Ferric/Cupric_Reductase"/>
</dbReference>
<dbReference type="PANTHER" id="PTHR32361:SF28">
    <property type="entry name" value="FRP1P"/>
    <property type="match status" value="1"/>
</dbReference>
<dbReference type="InterPro" id="IPR017927">
    <property type="entry name" value="FAD-bd_FR_type"/>
</dbReference>
<evidence type="ECO:0000256" key="8">
    <source>
        <dbReference type="ARBA" id="ARBA00023065"/>
    </source>
</evidence>
<dbReference type="InterPro" id="IPR039261">
    <property type="entry name" value="FNR_nucleotide-bd"/>
</dbReference>
<evidence type="ECO:0000256" key="9">
    <source>
        <dbReference type="ARBA" id="ARBA00023136"/>
    </source>
</evidence>
<dbReference type="PROSITE" id="PS51384">
    <property type="entry name" value="FAD_FR"/>
    <property type="match status" value="1"/>
</dbReference>
<organism evidence="13 14">
    <name type="scientific">Teratosphaeria nubilosa</name>
    <dbReference type="NCBI Taxonomy" id="161662"/>
    <lineage>
        <taxon>Eukaryota</taxon>
        <taxon>Fungi</taxon>
        <taxon>Dikarya</taxon>
        <taxon>Ascomycota</taxon>
        <taxon>Pezizomycotina</taxon>
        <taxon>Dothideomycetes</taxon>
        <taxon>Dothideomycetidae</taxon>
        <taxon>Mycosphaerellales</taxon>
        <taxon>Teratosphaeriaceae</taxon>
        <taxon>Teratosphaeria</taxon>
    </lineage>
</organism>
<dbReference type="GO" id="GO:0015677">
    <property type="term" value="P:copper ion import"/>
    <property type="evidence" value="ECO:0007669"/>
    <property type="project" value="TreeGrafter"/>
</dbReference>
<evidence type="ECO:0000259" key="12">
    <source>
        <dbReference type="PROSITE" id="PS51384"/>
    </source>
</evidence>
<dbReference type="SFLD" id="SFLDG01168">
    <property type="entry name" value="Ferric_reductase_subgroup_(FRE"/>
    <property type="match status" value="1"/>
</dbReference>
<dbReference type="PANTHER" id="PTHR32361">
    <property type="entry name" value="FERRIC/CUPRIC REDUCTASE TRANSMEMBRANE COMPONENT"/>
    <property type="match status" value="1"/>
</dbReference>
<dbReference type="Proteomes" id="UP000799436">
    <property type="component" value="Unassembled WGS sequence"/>
</dbReference>
<feature type="transmembrane region" description="Helical" evidence="11">
    <location>
        <begin position="181"/>
        <end position="204"/>
    </location>
</feature>
<comment type="subcellular location">
    <subcellularLocation>
        <location evidence="1">Membrane</location>
        <topology evidence="1">Multi-pass membrane protein</topology>
    </subcellularLocation>
</comment>
<evidence type="ECO:0000313" key="14">
    <source>
        <dbReference type="Proteomes" id="UP000799436"/>
    </source>
</evidence>
<evidence type="ECO:0000256" key="1">
    <source>
        <dbReference type="ARBA" id="ARBA00004141"/>
    </source>
</evidence>
<keyword evidence="7" id="KW-0560">Oxidoreductase</keyword>
<dbReference type="OrthoDB" id="17725at2759"/>
<evidence type="ECO:0000256" key="7">
    <source>
        <dbReference type="ARBA" id="ARBA00023002"/>
    </source>
</evidence>
<dbReference type="CDD" id="cd06186">
    <property type="entry name" value="NOX_Duox_like_FAD_NADP"/>
    <property type="match status" value="1"/>
</dbReference>
<accession>A0A6G1L0G7</accession>
<dbReference type="SFLD" id="SFLDS00052">
    <property type="entry name" value="Ferric_Reductase_Domain"/>
    <property type="match status" value="1"/>
</dbReference>
<evidence type="ECO:0000256" key="4">
    <source>
        <dbReference type="ARBA" id="ARBA00022692"/>
    </source>
</evidence>